<organism evidence="2 3">
    <name type="scientific">Allorhodopirellula heiligendammensis</name>
    <dbReference type="NCBI Taxonomy" id="2714739"/>
    <lineage>
        <taxon>Bacteria</taxon>
        <taxon>Pseudomonadati</taxon>
        <taxon>Planctomycetota</taxon>
        <taxon>Planctomycetia</taxon>
        <taxon>Pirellulales</taxon>
        <taxon>Pirellulaceae</taxon>
        <taxon>Allorhodopirellula</taxon>
    </lineage>
</organism>
<accession>A0A5C6C2W6</accession>
<evidence type="ECO:0000313" key="2">
    <source>
        <dbReference type="EMBL" id="TWU18001.1"/>
    </source>
</evidence>
<proteinExistence type="predicted"/>
<evidence type="ECO:0000313" key="3">
    <source>
        <dbReference type="Proteomes" id="UP000319908"/>
    </source>
</evidence>
<dbReference type="EMBL" id="SJPU01000001">
    <property type="protein sequence ID" value="TWU18001.1"/>
    <property type="molecule type" value="Genomic_DNA"/>
</dbReference>
<keyword evidence="1" id="KW-0472">Membrane</keyword>
<dbReference type="RefSeq" id="WP_146405004.1">
    <property type="nucleotide sequence ID" value="NZ_SJPU01000001.1"/>
</dbReference>
<sequence>MANPETTHSGGMGFCSVLLLIFITLKLCGVIAWSWLWVLIPLWGPLALAIALFAIAGICLGIARVK</sequence>
<keyword evidence="1" id="KW-0812">Transmembrane</keyword>
<keyword evidence="3" id="KW-1185">Reference proteome</keyword>
<protein>
    <recommendedName>
        <fullName evidence="4">Transmembrane Fragile-X-F protein</fullName>
    </recommendedName>
</protein>
<dbReference type="OrthoDB" id="4578823at2"/>
<name>A0A5C6C2W6_9BACT</name>
<feature type="transmembrane region" description="Helical" evidence="1">
    <location>
        <begin position="12"/>
        <end position="36"/>
    </location>
</feature>
<feature type="transmembrane region" description="Helical" evidence="1">
    <location>
        <begin position="42"/>
        <end position="63"/>
    </location>
</feature>
<keyword evidence="1" id="KW-1133">Transmembrane helix</keyword>
<evidence type="ECO:0000256" key="1">
    <source>
        <dbReference type="SAM" id="Phobius"/>
    </source>
</evidence>
<dbReference type="Proteomes" id="UP000319908">
    <property type="component" value="Unassembled WGS sequence"/>
</dbReference>
<dbReference type="AlphaFoldDB" id="A0A5C6C2W6"/>
<comment type="caution">
    <text evidence="2">The sequence shown here is derived from an EMBL/GenBank/DDBJ whole genome shotgun (WGS) entry which is preliminary data.</text>
</comment>
<evidence type="ECO:0008006" key="4">
    <source>
        <dbReference type="Google" id="ProtNLM"/>
    </source>
</evidence>
<gene>
    <name evidence="2" type="ORF">Poly21_01540</name>
</gene>
<reference evidence="2 3" key="1">
    <citation type="journal article" date="2020" name="Antonie Van Leeuwenhoek">
        <title>Rhodopirellula heiligendammensis sp. nov., Rhodopirellula pilleata sp. nov., and Rhodopirellula solitaria sp. nov. isolated from natural or artificial marine surfaces in Northern Germany and California, USA, and emended description of the genus Rhodopirellula.</title>
        <authorList>
            <person name="Kallscheuer N."/>
            <person name="Wiegand S."/>
            <person name="Jogler M."/>
            <person name="Boedeker C."/>
            <person name="Peeters S.H."/>
            <person name="Rast P."/>
            <person name="Heuer A."/>
            <person name="Jetten M.S.M."/>
            <person name="Rohde M."/>
            <person name="Jogler C."/>
        </authorList>
    </citation>
    <scope>NUCLEOTIDE SEQUENCE [LARGE SCALE GENOMIC DNA]</scope>
    <source>
        <strain evidence="2 3">Poly21</strain>
    </source>
</reference>